<evidence type="ECO:0000313" key="2">
    <source>
        <dbReference type="EMBL" id="MBX67675.1"/>
    </source>
</evidence>
<reference evidence="2" key="1">
    <citation type="submission" date="2018-02" db="EMBL/GenBank/DDBJ databases">
        <title>Rhizophora mucronata_Transcriptome.</title>
        <authorList>
            <person name="Meera S.P."/>
            <person name="Sreeshan A."/>
            <person name="Augustine A."/>
        </authorList>
    </citation>
    <scope>NUCLEOTIDE SEQUENCE</scope>
    <source>
        <tissue evidence="2">Leaf</tissue>
    </source>
</reference>
<feature type="region of interest" description="Disordered" evidence="1">
    <location>
        <begin position="1"/>
        <end position="27"/>
    </location>
</feature>
<dbReference type="EMBL" id="GGEC01087191">
    <property type="protein sequence ID" value="MBX67675.1"/>
    <property type="molecule type" value="Transcribed_RNA"/>
</dbReference>
<organism evidence="2">
    <name type="scientific">Rhizophora mucronata</name>
    <name type="common">Asiatic mangrove</name>
    <dbReference type="NCBI Taxonomy" id="61149"/>
    <lineage>
        <taxon>Eukaryota</taxon>
        <taxon>Viridiplantae</taxon>
        <taxon>Streptophyta</taxon>
        <taxon>Embryophyta</taxon>
        <taxon>Tracheophyta</taxon>
        <taxon>Spermatophyta</taxon>
        <taxon>Magnoliopsida</taxon>
        <taxon>eudicotyledons</taxon>
        <taxon>Gunneridae</taxon>
        <taxon>Pentapetalae</taxon>
        <taxon>rosids</taxon>
        <taxon>fabids</taxon>
        <taxon>Malpighiales</taxon>
        <taxon>Rhizophoraceae</taxon>
        <taxon>Rhizophora</taxon>
    </lineage>
</organism>
<accession>A0A2P2QLA0</accession>
<dbReference type="AlphaFoldDB" id="A0A2P2QLA0"/>
<proteinExistence type="predicted"/>
<sequence length="27" mass="3032">MHSSDGSEQPMRSMVEGLKATRLVQEQ</sequence>
<name>A0A2P2QLA0_RHIMU</name>
<protein>
    <submittedName>
        <fullName evidence="2">Uncharacterized protein</fullName>
    </submittedName>
</protein>
<evidence type="ECO:0000256" key="1">
    <source>
        <dbReference type="SAM" id="MobiDB-lite"/>
    </source>
</evidence>